<dbReference type="AlphaFoldDB" id="A0A2P6PWJ6"/>
<sequence>MGFDPQKMSFVEAMHALSGKQTTRKRCQEALCPFVGYVGEENNGNNGFLSEQDGVHSQ</sequence>
<accession>A0A2P6PWJ6</accession>
<evidence type="ECO:0000313" key="1">
    <source>
        <dbReference type="EMBL" id="PRQ26300.1"/>
    </source>
</evidence>
<dbReference type="EMBL" id="PDCK01000044">
    <property type="protein sequence ID" value="PRQ26300.1"/>
    <property type="molecule type" value="Genomic_DNA"/>
</dbReference>
<dbReference type="Proteomes" id="UP000238479">
    <property type="component" value="Chromosome 6"/>
</dbReference>
<name>A0A2P6PWJ6_ROSCH</name>
<gene>
    <name evidence="1" type="ORF">RchiOBHm_Chr6g0293101</name>
</gene>
<evidence type="ECO:0000313" key="2">
    <source>
        <dbReference type="Proteomes" id="UP000238479"/>
    </source>
</evidence>
<dbReference type="Gramene" id="PRQ26300">
    <property type="protein sequence ID" value="PRQ26300"/>
    <property type="gene ID" value="RchiOBHm_Chr6g0293101"/>
</dbReference>
<protein>
    <submittedName>
        <fullName evidence="1">Uncharacterized protein</fullName>
    </submittedName>
</protein>
<organism evidence="1 2">
    <name type="scientific">Rosa chinensis</name>
    <name type="common">China rose</name>
    <dbReference type="NCBI Taxonomy" id="74649"/>
    <lineage>
        <taxon>Eukaryota</taxon>
        <taxon>Viridiplantae</taxon>
        <taxon>Streptophyta</taxon>
        <taxon>Embryophyta</taxon>
        <taxon>Tracheophyta</taxon>
        <taxon>Spermatophyta</taxon>
        <taxon>Magnoliopsida</taxon>
        <taxon>eudicotyledons</taxon>
        <taxon>Gunneridae</taxon>
        <taxon>Pentapetalae</taxon>
        <taxon>rosids</taxon>
        <taxon>fabids</taxon>
        <taxon>Rosales</taxon>
        <taxon>Rosaceae</taxon>
        <taxon>Rosoideae</taxon>
        <taxon>Rosoideae incertae sedis</taxon>
        <taxon>Rosa</taxon>
    </lineage>
</organism>
<proteinExistence type="predicted"/>
<keyword evidence="2" id="KW-1185">Reference proteome</keyword>
<reference evidence="1 2" key="1">
    <citation type="journal article" date="2018" name="Nat. Genet.">
        <title>The Rosa genome provides new insights in the design of modern roses.</title>
        <authorList>
            <person name="Bendahmane M."/>
        </authorList>
    </citation>
    <scope>NUCLEOTIDE SEQUENCE [LARGE SCALE GENOMIC DNA]</scope>
    <source>
        <strain evidence="2">cv. Old Blush</strain>
    </source>
</reference>
<comment type="caution">
    <text evidence="1">The sequence shown here is derived from an EMBL/GenBank/DDBJ whole genome shotgun (WGS) entry which is preliminary data.</text>
</comment>